<dbReference type="NCBIfam" id="TIGR03715">
    <property type="entry name" value="KxYKxGKxW"/>
    <property type="match status" value="1"/>
</dbReference>
<dbReference type="HOGENOM" id="CLU_1501729_0_0_9"/>
<dbReference type="PATRIC" id="fig|762051.18.peg.1746"/>
<evidence type="ECO:0000256" key="1">
    <source>
        <dbReference type="ARBA" id="ARBA00022729"/>
    </source>
</evidence>
<dbReference type="RefSeq" id="WP_013103863.1">
    <property type="nucleotide sequence ID" value="NC_014136.1"/>
</dbReference>
<name>D5T5E4_LEUKI</name>
<dbReference type="STRING" id="762051.LKI_08675"/>
<reference evidence="4 5" key="1">
    <citation type="journal article" date="2010" name="J. Bacteriol.">
        <title>Complete genome sequence analysis of Leuconostoc kimchii IMSNU 11154.</title>
        <authorList>
            <person name="Oh H.M."/>
            <person name="Cho Y.J."/>
            <person name="Kim B.K."/>
            <person name="Roe J.H."/>
            <person name="Kang S.O."/>
            <person name="Nahm B.H."/>
            <person name="Jeong G."/>
            <person name="Han H.U."/>
            <person name="Chun J."/>
        </authorList>
    </citation>
    <scope>NUCLEOTIDE SEQUENCE [LARGE SCALE GENOMIC DNA]</scope>
    <source>
        <strain evidence="5">IMSNU 11154 / KCTC 2386 / IH25</strain>
    </source>
</reference>
<sequence length="179" mass="19688">MFNKENNNSLKKNENKHYKLYKDVKFWVTALAGITFSVVSTFTSVSADTTTNQNDTKTSLIDTKVPSDLATDTQKQAAESAIDNEAGKITTSINNDSRLSQNEKNKQIQNVTNTATKVKNNVDQSTTSNDVNNTQSAGIINIDNQYVPGTGDVNQELDKNATNDDNQNKDETKSVMLVC</sequence>
<accession>D5T5E4</accession>
<gene>
    <name evidence="4" type="ordered locus">LKI_08675</name>
</gene>
<dbReference type="AlphaFoldDB" id="D5T5E4"/>
<dbReference type="InterPro" id="IPR022263">
    <property type="entry name" value="KxYKxGKxW"/>
</dbReference>
<dbReference type="Proteomes" id="UP000002362">
    <property type="component" value="Chromosome"/>
</dbReference>
<feature type="domain" description="DUF1542" evidence="3">
    <location>
        <begin position="74"/>
        <end position="144"/>
    </location>
</feature>
<protein>
    <recommendedName>
        <fullName evidence="3">DUF1542 domain-containing protein</fullName>
    </recommendedName>
</protein>
<organism evidence="4 5">
    <name type="scientific">Leuconostoc kimchii (strain IMSNU 11154 / KCTC 2386 / IH25)</name>
    <dbReference type="NCBI Taxonomy" id="762051"/>
    <lineage>
        <taxon>Bacteria</taxon>
        <taxon>Bacillati</taxon>
        <taxon>Bacillota</taxon>
        <taxon>Bacilli</taxon>
        <taxon>Lactobacillales</taxon>
        <taxon>Lactobacillaceae</taxon>
        <taxon>Leuconostoc</taxon>
    </lineage>
</organism>
<evidence type="ECO:0000313" key="5">
    <source>
        <dbReference type="Proteomes" id="UP000002362"/>
    </source>
</evidence>
<dbReference type="OrthoDB" id="2149855at2"/>
<evidence type="ECO:0000313" key="4">
    <source>
        <dbReference type="EMBL" id="ADG41274.1"/>
    </source>
</evidence>
<feature type="compositionally biased region" description="Basic and acidic residues" evidence="2">
    <location>
        <begin position="156"/>
        <end position="173"/>
    </location>
</feature>
<dbReference type="Pfam" id="PF19258">
    <property type="entry name" value="KxYKxGKxW_sig"/>
    <property type="match status" value="1"/>
</dbReference>
<evidence type="ECO:0000256" key="2">
    <source>
        <dbReference type="SAM" id="MobiDB-lite"/>
    </source>
</evidence>
<dbReference type="KEGG" id="lki:LKI_08675"/>
<evidence type="ECO:0000259" key="3">
    <source>
        <dbReference type="Pfam" id="PF07564"/>
    </source>
</evidence>
<dbReference type="Pfam" id="PF07564">
    <property type="entry name" value="DUF1542"/>
    <property type="match status" value="1"/>
</dbReference>
<proteinExistence type="predicted"/>
<feature type="region of interest" description="Disordered" evidence="2">
    <location>
        <begin position="145"/>
        <end position="179"/>
    </location>
</feature>
<dbReference type="InterPro" id="IPR011439">
    <property type="entry name" value="DUF1542"/>
</dbReference>
<keyword evidence="1" id="KW-0732">Signal</keyword>
<dbReference type="EMBL" id="CP001758">
    <property type="protein sequence ID" value="ADG41274.1"/>
    <property type="molecule type" value="Genomic_DNA"/>
</dbReference>